<evidence type="ECO:0000313" key="2">
    <source>
        <dbReference type="EMBL" id="RCW77998.1"/>
    </source>
</evidence>
<dbReference type="RefSeq" id="WP_147273362.1">
    <property type="nucleotide sequence ID" value="NZ_QPJL01000050.1"/>
</dbReference>
<feature type="region of interest" description="Disordered" evidence="1">
    <location>
        <begin position="1"/>
        <end position="45"/>
    </location>
</feature>
<evidence type="ECO:0000256" key="1">
    <source>
        <dbReference type="SAM" id="MobiDB-lite"/>
    </source>
</evidence>
<keyword evidence="3" id="KW-1185">Reference proteome</keyword>
<protein>
    <submittedName>
        <fullName evidence="2">Uncharacterized protein</fullName>
    </submittedName>
</protein>
<gene>
    <name evidence="2" type="ORF">DFP89_15010</name>
</gene>
<sequence>MSDNPDPVPSKRENETDSEQPPKRQRVLREKTFLKNPASPPNAVEDAEFSRCFEKVENKIGKNFKPYDMKSAQSAQTSIKYKKGDVIKFQTRAQKHSEMCAIEHLIANKHVTLTLSGSDVTVNGSEVYTVDPANFETEQPHCGYCTFILCLLGFPLGTPSQGKFNQSINLSYPIPKELCEPNIVYGTLFCKDLTLFVSFIKRHFFNNDVDVNIDVTGNNITVNGADFRKLDDFLKDHATGQSATTSRSYFIWKCFFNYLNARLNPEK</sequence>
<organism evidence="2 3">
    <name type="scientific">Paracoccus lutimaris</name>
    <dbReference type="NCBI Taxonomy" id="1490030"/>
    <lineage>
        <taxon>Bacteria</taxon>
        <taxon>Pseudomonadati</taxon>
        <taxon>Pseudomonadota</taxon>
        <taxon>Alphaproteobacteria</taxon>
        <taxon>Rhodobacterales</taxon>
        <taxon>Paracoccaceae</taxon>
        <taxon>Paracoccus</taxon>
    </lineage>
</organism>
<dbReference type="AlphaFoldDB" id="A0A368YEX7"/>
<proteinExistence type="predicted"/>
<reference evidence="2 3" key="1">
    <citation type="submission" date="2018-07" db="EMBL/GenBank/DDBJ databases">
        <title>Genomic Encyclopedia of Type Strains, Phase III (KMG-III): the genomes of soil and plant-associated and newly described type strains.</title>
        <authorList>
            <person name="Whitman W."/>
        </authorList>
    </citation>
    <scope>NUCLEOTIDE SEQUENCE [LARGE SCALE GENOMIC DNA]</scope>
    <source>
        <strain evidence="2 3">CECT 8525</strain>
    </source>
</reference>
<dbReference type="EMBL" id="QPJL01000050">
    <property type="protein sequence ID" value="RCW77998.1"/>
    <property type="molecule type" value="Genomic_DNA"/>
</dbReference>
<dbReference type="OrthoDB" id="9861608at2"/>
<name>A0A368YEX7_9RHOB</name>
<evidence type="ECO:0000313" key="3">
    <source>
        <dbReference type="Proteomes" id="UP000253345"/>
    </source>
</evidence>
<comment type="caution">
    <text evidence="2">The sequence shown here is derived from an EMBL/GenBank/DDBJ whole genome shotgun (WGS) entry which is preliminary data.</text>
</comment>
<dbReference type="Proteomes" id="UP000253345">
    <property type="component" value="Unassembled WGS sequence"/>
</dbReference>
<accession>A0A368YEX7</accession>